<name>A0A841MMB3_9BACT</name>
<sequence length="102" mass="11651">MLQTQDNELKVAEINQKDLIKGEFSPEEASEIINHMISKKINFHELKNFSSEIRFGSIDKNSKERIEQLKACKASLNETLQEAKKLGKPLRITSSISVEIIH</sequence>
<protein>
    <submittedName>
        <fullName evidence="1">ABC-type Fe3+ transport system substrate-binding protein</fullName>
    </submittedName>
</protein>
<gene>
    <name evidence="1" type="ORF">FHS59_002275</name>
</gene>
<organism evidence="1 2">
    <name type="scientific">Algoriphagus iocasae</name>
    <dbReference type="NCBI Taxonomy" id="1836499"/>
    <lineage>
        <taxon>Bacteria</taxon>
        <taxon>Pseudomonadati</taxon>
        <taxon>Bacteroidota</taxon>
        <taxon>Cytophagia</taxon>
        <taxon>Cytophagales</taxon>
        <taxon>Cyclobacteriaceae</taxon>
        <taxon>Algoriphagus</taxon>
    </lineage>
</organism>
<comment type="caution">
    <text evidence="1">The sequence shown here is derived from an EMBL/GenBank/DDBJ whole genome shotgun (WGS) entry which is preliminary data.</text>
</comment>
<dbReference type="EMBL" id="JACIJO010000002">
    <property type="protein sequence ID" value="MBB6326647.1"/>
    <property type="molecule type" value="Genomic_DNA"/>
</dbReference>
<accession>A0A841MMB3</accession>
<evidence type="ECO:0000313" key="1">
    <source>
        <dbReference type="EMBL" id="MBB6326647.1"/>
    </source>
</evidence>
<dbReference type="Proteomes" id="UP000588604">
    <property type="component" value="Unassembled WGS sequence"/>
</dbReference>
<dbReference type="AlphaFoldDB" id="A0A841MMB3"/>
<evidence type="ECO:0000313" key="2">
    <source>
        <dbReference type="Proteomes" id="UP000588604"/>
    </source>
</evidence>
<reference evidence="1 2" key="1">
    <citation type="submission" date="2020-08" db="EMBL/GenBank/DDBJ databases">
        <title>Genomic Encyclopedia of Type Strains, Phase IV (KMG-IV): sequencing the most valuable type-strain genomes for metagenomic binning, comparative biology and taxonomic classification.</title>
        <authorList>
            <person name="Goeker M."/>
        </authorList>
    </citation>
    <scope>NUCLEOTIDE SEQUENCE [LARGE SCALE GENOMIC DNA]</scope>
    <source>
        <strain evidence="1 2">DSM 102044</strain>
    </source>
</reference>
<keyword evidence="2" id="KW-1185">Reference proteome</keyword>
<dbReference type="RefSeq" id="WP_184495238.1">
    <property type="nucleotide sequence ID" value="NZ_JACIJO010000002.1"/>
</dbReference>
<proteinExistence type="predicted"/>